<gene>
    <name evidence="2" type="ORF">HNQ77_005374</name>
</gene>
<evidence type="ECO:0000256" key="1">
    <source>
        <dbReference type="SAM" id="Phobius"/>
    </source>
</evidence>
<keyword evidence="1" id="KW-0812">Transmembrane</keyword>
<feature type="transmembrane region" description="Helical" evidence="1">
    <location>
        <begin position="32"/>
        <end position="49"/>
    </location>
</feature>
<evidence type="ECO:0000313" key="2">
    <source>
        <dbReference type="EMBL" id="MBB6147378.1"/>
    </source>
</evidence>
<keyword evidence="1" id="KW-0472">Membrane</keyword>
<dbReference type="AlphaFoldDB" id="A0A841K9Y8"/>
<organism evidence="2 3">
    <name type="scientific">Silvibacterium bohemicum</name>
    <dbReference type="NCBI Taxonomy" id="1577686"/>
    <lineage>
        <taxon>Bacteria</taxon>
        <taxon>Pseudomonadati</taxon>
        <taxon>Acidobacteriota</taxon>
        <taxon>Terriglobia</taxon>
        <taxon>Terriglobales</taxon>
        <taxon>Acidobacteriaceae</taxon>
        <taxon>Silvibacterium</taxon>
    </lineage>
</organism>
<dbReference type="Proteomes" id="UP000538666">
    <property type="component" value="Unassembled WGS sequence"/>
</dbReference>
<dbReference type="RefSeq" id="WP_156185967.1">
    <property type="nucleotide sequence ID" value="NZ_JACHEK010000015.1"/>
</dbReference>
<sequence>MSRNLYWIWFVGSAAWFLDAALVLHRGALARGLLAVAVSAMFLVAGMFFKKQAGR</sequence>
<protein>
    <submittedName>
        <fullName evidence="2">Uncharacterized protein</fullName>
    </submittedName>
</protein>
<comment type="caution">
    <text evidence="2">The sequence shown here is derived from an EMBL/GenBank/DDBJ whole genome shotgun (WGS) entry which is preliminary data.</text>
</comment>
<dbReference type="EMBL" id="JACHEK010000015">
    <property type="protein sequence ID" value="MBB6147378.1"/>
    <property type="molecule type" value="Genomic_DNA"/>
</dbReference>
<keyword evidence="1" id="KW-1133">Transmembrane helix</keyword>
<accession>A0A841K9Y8</accession>
<proteinExistence type="predicted"/>
<name>A0A841K9Y8_9BACT</name>
<evidence type="ECO:0000313" key="3">
    <source>
        <dbReference type="Proteomes" id="UP000538666"/>
    </source>
</evidence>
<feature type="transmembrane region" description="Helical" evidence="1">
    <location>
        <begin position="6"/>
        <end position="25"/>
    </location>
</feature>
<reference evidence="2 3" key="1">
    <citation type="submission" date="2020-08" db="EMBL/GenBank/DDBJ databases">
        <title>Genomic Encyclopedia of Type Strains, Phase IV (KMG-IV): sequencing the most valuable type-strain genomes for metagenomic binning, comparative biology and taxonomic classification.</title>
        <authorList>
            <person name="Goeker M."/>
        </authorList>
    </citation>
    <scope>NUCLEOTIDE SEQUENCE [LARGE SCALE GENOMIC DNA]</scope>
    <source>
        <strain evidence="2 3">DSM 103733</strain>
    </source>
</reference>
<keyword evidence="3" id="KW-1185">Reference proteome</keyword>